<accession>A0A8S1T2K0</accession>
<keyword evidence="1" id="KW-0853">WD repeat</keyword>
<evidence type="ECO:0000313" key="3">
    <source>
        <dbReference type="Proteomes" id="UP000689195"/>
    </source>
</evidence>
<organism evidence="2 3">
    <name type="scientific">Paramecium pentaurelia</name>
    <dbReference type="NCBI Taxonomy" id="43138"/>
    <lineage>
        <taxon>Eukaryota</taxon>
        <taxon>Sar</taxon>
        <taxon>Alveolata</taxon>
        <taxon>Ciliophora</taxon>
        <taxon>Intramacronucleata</taxon>
        <taxon>Oligohymenophorea</taxon>
        <taxon>Peniculida</taxon>
        <taxon>Parameciidae</taxon>
        <taxon>Paramecium</taxon>
    </lineage>
</organism>
<dbReference type="GO" id="GO:0097361">
    <property type="term" value="C:cytosolic [4Fe-4S] assembly targeting complex"/>
    <property type="evidence" value="ECO:0007669"/>
    <property type="project" value="TreeGrafter"/>
</dbReference>
<evidence type="ECO:0008006" key="4">
    <source>
        <dbReference type="Google" id="ProtNLM"/>
    </source>
</evidence>
<dbReference type="InterPro" id="IPR001680">
    <property type="entry name" value="WD40_rpt"/>
</dbReference>
<dbReference type="EMBL" id="CAJJDO010000016">
    <property type="protein sequence ID" value="CAD8146730.1"/>
    <property type="molecule type" value="Genomic_DNA"/>
</dbReference>
<reference evidence="2" key="1">
    <citation type="submission" date="2021-01" db="EMBL/GenBank/DDBJ databases">
        <authorList>
            <consortium name="Genoscope - CEA"/>
            <person name="William W."/>
        </authorList>
    </citation>
    <scope>NUCLEOTIDE SEQUENCE</scope>
</reference>
<feature type="repeat" description="WD" evidence="1">
    <location>
        <begin position="387"/>
        <end position="428"/>
    </location>
</feature>
<keyword evidence="3" id="KW-1185">Reference proteome</keyword>
<dbReference type="SMART" id="SM00320">
    <property type="entry name" value="WD40"/>
    <property type="match status" value="3"/>
</dbReference>
<sequence length="554" mass="64823">MQKKNPLVDYLSNRNIKCYLHNEPVSFLDLSKVCQDRSRLKCEYCKQNQYCVTIQQFNNLCEQFSKITKNTNDQILKAYQEIYSSIQTTINQMNDKIQNTIFKPKYDKNLIKYLESYIQIIYSYNYKYAANNSIKEIGLQEFELLTQGISEEVDFQGLDNQITMKIQAIDDQKLAESNQYLDLVMQLNQMISNFVVQNKLSNSQNQNNNQKIEKIEKNDQAKLIENSDIQIFNQEGQILGSNSKLPIADIQLNYDQTILAARLCEPCKEILFWKKDNIQNTWIKYQICECYTKSLVYFTFSKLQNILLTSGSDQNKRNMAILKIWVLKEDSWIINQTYVTQVQPGLGYQRISCIVMNPTETHIYLAEGTRIVALQQKSLNYELKYCVEKSSELITTLGISNDGKILAVGGCDQKVTIWKIDDAKLVLFQQLKLYNTPKSIIFGAYDQDLIICTKDGLVHCFNNQYQKQKEYYEIQKIFNNIAKIRTIKFNHKLSILAIGGETNVIQLWKKDQQNQWKCFNEYKQDKFIESICFAKGQEFIFATNNNEIYLHQLF</sequence>
<name>A0A8S1T2K0_9CILI</name>
<gene>
    <name evidence="2" type="ORF">PPENT_87.1.T0160023</name>
</gene>
<evidence type="ECO:0000256" key="1">
    <source>
        <dbReference type="PROSITE-ProRule" id="PRU00221"/>
    </source>
</evidence>
<dbReference type="OrthoDB" id="304635at2759"/>
<dbReference type="PANTHER" id="PTHR19920:SF0">
    <property type="entry name" value="CYTOSOLIC IRON-SULFUR PROTEIN ASSEMBLY PROTEIN CIAO1-RELATED"/>
    <property type="match status" value="1"/>
</dbReference>
<protein>
    <recommendedName>
        <fullName evidence="4">WD40-repeat-containing domain</fullName>
    </recommendedName>
</protein>
<dbReference type="PROSITE" id="PS50082">
    <property type="entry name" value="WD_REPEATS_2"/>
    <property type="match status" value="1"/>
</dbReference>
<comment type="caution">
    <text evidence="2">The sequence shown here is derived from an EMBL/GenBank/DDBJ whole genome shotgun (WGS) entry which is preliminary data.</text>
</comment>
<evidence type="ECO:0000313" key="2">
    <source>
        <dbReference type="EMBL" id="CAD8146730.1"/>
    </source>
</evidence>
<dbReference type="PANTHER" id="PTHR19920">
    <property type="entry name" value="WD40 PROTEIN CIAO1"/>
    <property type="match status" value="1"/>
</dbReference>
<dbReference type="Proteomes" id="UP000689195">
    <property type="component" value="Unassembled WGS sequence"/>
</dbReference>
<dbReference type="GO" id="GO:0016226">
    <property type="term" value="P:iron-sulfur cluster assembly"/>
    <property type="evidence" value="ECO:0007669"/>
    <property type="project" value="TreeGrafter"/>
</dbReference>
<proteinExistence type="predicted"/>
<dbReference type="AlphaFoldDB" id="A0A8S1T2K0"/>